<dbReference type="FunCoup" id="Q4N455">
    <property type="interactions" value="63"/>
</dbReference>
<reference evidence="11 12" key="1">
    <citation type="journal article" date="2005" name="Science">
        <title>Genome sequence of Theileria parva, a bovine pathogen that transforms lymphocytes.</title>
        <authorList>
            <person name="Gardner M.J."/>
            <person name="Bishop R."/>
            <person name="Shah T."/>
            <person name="de Villiers E.P."/>
            <person name="Carlton J.M."/>
            <person name="Hall N."/>
            <person name="Ren Q."/>
            <person name="Paulsen I.T."/>
            <person name="Pain A."/>
            <person name="Berriman M."/>
            <person name="Wilson R.J.M."/>
            <person name="Sato S."/>
            <person name="Ralph S.A."/>
            <person name="Mann D.J."/>
            <person name="Xiong Z."/>
            <person name="Shallom S.J."/>
            <person name="Weidman J."/>
            <person name="Jiang L."/>
            <person name="Lynn J."/>
            <person name="Weaver B."/>
            <person name="Shoaibi A."/>
            <person name="Domingo A.R."/>
            <person name="Wasawo D."/>
            <person name="Crabtree J."/>
            <person name="Wortman J.R."/>
            <person name="Haas B."/>
            <person name="Angiuoli S.V."/>
            <person name="Creasy T.H."/>
            <person name="Lu C."/>
            <person name="Suh B."/>
            <person name="Silva J.C."/>
            <person name="Utterback T.R."/>
            <person name="Feldblyum T.V."/>
            <person name="Pertea M."/>
            <person name="Allen J."/>
            <person name="Nierman W.C."/>
            <person name="Taracha E.L.N."/>
            <person name="Salzberg S.L."/>
            <person name="White O.R."/>
            <person name="Fitzhugh H.A."/>
            <person name="Morzaria S."/>
            <person name="Venter J.C."/>
            <person name="Fraser C.M."/>
            <person name="Nene V."/>
        </authorList>
    </citation>
    <scope>NUCLEOTIDE SEQUENCE [LARGE SCALE GENOMIC DNA]</scope>
    <source>
        <strain evidence="11 12">Muguga</strain>
    </source>
</reference>
<evidence type="ECO:0000256" key="7">
    <source>
        <dbReference type="ARBA" id="ARBA00023128"/>
    </source>
</evidence>
<dbReference type="GO" id="GO:0005743">
    <property type="term" value="C:mitochondrial inner membrane"/>
    <property type="evidence" value="ECO:0007669"/>
    <property type="project" value="UniProtKB-SubCell"/>
</dbReference>
<dbReference type="VEuPathDB" id="PiroplasmaDB:TpMuguga_02g00784"/>
<protein>
    <recommendedName>
        <fullName evidence="10">Holocytochrome c-type synthase</fullName>
        <ecNumber evidence="10">4.4.1.17</ecNumber>
    </recommendedName>
</protein>
<evidence type="ECO:0000256" key="3">
    <source>
        <dbReference type="ARBA" id="ARBA00022617"/>
    </source>
</evidence>
<keyword evidence="6 10" id="KW-0408">Iron</keyword>
<dbReference type="GeneID" id="3501667"/>
<dbReference type="PROSITE" id="PS00822">
    <property type="entry name" value="CYTO_HEME_LYASE_2"/>
    <property type="match status" value="1"/>
</dbReference>
<evidence type="ECO:0000256" key="5">
    <source>
        <dbReference type="ARBA" id="ARBA00022792"/>
    </source>
</evidence>
<evidence type="ECO:0000256" key="10">
    <source>
        <dbReference type="RuleBase" id="RU363130"/>
    </source>
</evidence>
<dbReference type="Pfam" id="PF01265">
    <property type="entry name" value="Cyto_heme_lyase"/>
    <property type="match status" value="1"/>
</dbReference>
<comment type="function">
    <text evidence="10">Lyase that catalyzes the covalent linking of the heme group to the cytochrome C apoprotein to produce the mature functional cytochrome.</text>
</comment>
<evidence type="ECO:0000256" key="1">
    <source>
        <dbReference type="ARBA" id="ARBA00004273"/>
    </source>
</evidence>
<dbReference type="GO" id="GO:0046872">
    <property type="term" value="F:metal ion binding"/>
    <property type="evidence" value="ECO:0007669"/>
    <property type="project" value="UniProtKB-KW"/>
</dbReference>
<organism evidence="11 12">
    <name type="scientific">Theileria parva</name>
    <name type="common">East coast fever infection agent</name>
    <dbReference type="NCBI Taxonomy" id="5875"/>
    <lineage>
        <taxon>Eukaryota</taxon>
        <taxon>Sar</taxon>
        <taxon>Alveolata</taxon>
        <taxon>Apicomplexa</taxon>
        <taxon>Aconoidasida</taxon>
        <taxon>Piroplasmida</taxon>
        <taxon>Theileriidae</taxon>
        <taxon>Theileria</taxon>
    </lineage>
</organism>
<dbReference type="KEGG" id="tpv:TP02_0784"/>
<evidence type="ECO:0000256" key="8">
    <source>
        <dbReference type="ARBA" id="ARBA00023136"/>
    </source>
</evidence>
<evidence type="ECO:0000313" key="12">
    <source>
        <dbReference type="Proteomes" id="UP000001949"/>
    </source>
</evidence>
<keyword evidence="3 10" id="KW-0349">Heme</keyword>
<dbReference type="InterPro" id="IPR000511">
    <property type="entry name" value="Holocyt_c/c1_synthase"/>
</dbReference>
<dbReference type="PANTHER" id="PTHR12743">
    <property type="entry name" value="CYTOCHROME C1 HEME LYASE"/>
    <property type="match status" value="1"/>
</dbReference>
<evidence type="ECO:0000256" key="4">
    <source>
        <dbReference type="ARBA" id="ARBA00022723"/>
    </source>
</evidence>
<keyword evidence="4 10" id="KW-0479">Metal-binding</keyword>
<keyword evidence="7 10" id="KW-0496">Mitochondrion</keyword>
<dbReference type="GO" id="GO:0004408">
    <property type="term" value="F:holocytochrome-c synthase activity"/>
    <property type="evidence" value="ECO:0007669"/>
    <property type="project" value="UniProtKB-EC"/>
</dbReference>
<dbReference type="EMBL" id="AAGK01000002">
    <property type="protein sequence ID" value="EAN33068.1"/>
    <property type="molecule type" value="Genomic_DNA"/>
</dbReference>
<evidence type="ECO:0000256" key="9">
    <source>
        <dbReference type="ARBA" id="ARBA00023239"/>
    </source>
</evidence>
<dbReference type="EC" id="4.4.1.17" evidence="10"/>
<dbReference type="eggNOG" id="KOG3996">
    <property type="taxonomic scope" value="Eukaryota"/>
</dbReference>
<comment type="caution">
    <text evidence="11">The sequence shown here is derived from an EMBL/GenBank/DDBJ whole genome shotgun (WGS) entry which is preliminary data.</text>
</comment>
<keyword evidence="12" id="KW-1185">Reference proteome</keyword>
<evidence type="ECO:0000256" key="2">
    <source>
        <dbReference type="ARBA" id="ARBA00007255"/>
    </source>
</evidence>
<dbReference type="Proteomes" id="UP000001949">
    <property type="component" value="Unassembled WGS sequence"/>
</dbReference>
<gene>
    <name evidence="11" type="ordered locus">TP02_0784</name>
</gene>
<keyword evidence="8 10" id="KW-0472">Membrane</keyword>
<keyword evidence="9 10" id="KW-0456">Lyase</keyword>
<comment type="similarity">
    <text evidence="2 10">Belongs to the cytochrome c-type heme lyase family.</text>
</comment>
<sequence>MFLNNLFKLSDEDTHGEGSFCPLNEDNNMPNLPNEPLNGVNLDTKREKSSIPRAGHDQNWVYPSAMQFYNALLMKNKDDGNSNYMSEAVKAHNEVNELSWNQILKYEKLHQSECKSPKLRRFVGKYNNPSPKSYLVRLFTRYEKPFDRHDWYVDRCGREVRYVLDYYDDPKSANYLQVYIDVRPALDNFQNLYDRIKFSILSILKLI</sequence>
<comment type="subcellular location">
    <subcellularLocation>
        <location evidence="1 10">Mitochondrion inner membrane</location>
    </subcellularLocation>
</comment>
<accession>Q4N455</accession>
<dbReference type="AlphaFoldDB" id="Q4N455"/>
<keyword evidence="5 10" id="KW-0999">Mitochondrion inner membrane</keyword>
<dbReference type="OMA" id="NEESWKH"/>
<dbReference type="PANTHER" id="PTHR12743:SF8">
    <property type="entry name" value="PROTEIN HRI1"/>
    <property type="match status" value="1"/>
</dbReference>
<comment type="catalytic activity">
    <reaction evidence="10">
        <text>holo-[cytochrome c] = apo-[cytochrome c] + heme b</text>
        <dbReference type="Rhea" id="RHEA:22648"/>
        <dbReference type="Rhea" id="RHEA-COMP:10725"/>
        <dbReference type="Rhea" id="RHEA-COMP:10726"/>
        <dbReference type="ChEBI" id="CHEBI:29950"/>
        <dbReference type="ChEBI" id="CHEBI:60344"/>
        <dbReference type="ChEBI" id="CHEBI:83739"/>
        <dbReference type="EC" id="4.4.1.17"/>
    </reaction>
</comment>
<name>Q4N455_THEPA</name>
<evidence type="ECO:0000256" key="6">
    <source>
        <dbReference type="ARBA" id="ARBA00023004"/>
    </source>
</evidence>
<dbReference type="InParanoid" id="Q4N455"/>
<proteinExistence type="inferred from homology"/>
<dbReference type="STRING" id="5875.Q4N455"/>
<evidence type="ECO:0000313" key="11">
    <source>
        <dbReference type="EMBL" id="EAN33068.1"/>
    </source>
</evidence>